<dbReference type="GO" id="GO:0005524">
    <property type="term" value="F:ATP binding"/>
    <property type="evidence" value="ECO:0007669"/>
    <property type="project" value="UniProtKB-KW"/>
</dbReference>
<dbReference type="PROSITE" id="PS00211">
    <property type="entry name" value="ABC_TRANSPORTER_1"/>
    <property type="match status" value="2"/>
</dbReference>
<dbReference type="PROSITE" id="PS50893">
    <property type="entry name" value="ABC_TRANSPORTER_2"/>
    <property type="match status" value="2"/>
</dbReference>
<organism evidence="12 13">
    <name type="scientific">Suicoccus acidiformans</name>
    <dbReference type="NCBI Taxonomy" id="2036206"/>
    <lineage>
        <taxon>Bacteria</taxon>
        <taxon>Bacillati</taxon>
        <taxon>Bacillota</taxon>
        <taxon>Bacilli</taxon>
        <taxon>Lactobacillales</taxon>
        <taxon>Aerococcaceae</taxon>
        <taxon>Suicoccus</taxon>
    </lineage>
</organism>
<sequence>MTITSKNISFTHLHQVTPSIRDISLTIQAGECVLITGRSGSGKTTYSRILNGLSPEYFEGDLSGENWTLTMKAGEAPIEAYAAHVGSVFQNPKSQHFNINTTHEMAFPCENQGVEPEAIQERIQEVAQAFGIEHLLDRNIFELSGGEKQLIAFGAAAMMDPDVYILDEVTSNLDAQAIASVARIIRLLKSQGRTIVIFDHRLAWTTDFVDRYLYFNQGALTQEWTREALLGLSEVEREALGLRPTDLSPYKATLQTKRIQPIVSDTGLSAKKLAIGYDIHKPVKIDLNFTLEPGQVTGLMGPNGSGKSTLARTLVGLEKPIAGEVRWQGQAQKPKVLTKQAFLVMQDTNYQLFSDSVEQEILLGAAFPERISDILEQLSLTDVREQHPMSLSGGQKQRVMIASALLSGKPFVVFDEPTSGLDMDNMMRFGEVLSYLKSQGFVVLLITHDEELAALWCDQILNMQEL</sequence>
<comment type="function">
    <text evidence="10">Probably part of an ABC transporter complex. Responsible for energy coupling to the transport system.</text>
</comment>
<comment type="similarity">
    <text evidence="2">Belongs to the ABC transporter superfamily.</text>
</comment>
<evidence type="ECO:0000256" key="7">
    <source>
        <dbReference type="ARBA" id="ARBA00022840"/>
    </source>
</evidence>
<dbReference type="InterPro" id="IPR027417">
    <property type="entry name" value="P-loop_NTPase"/>
</dbReference>
<evidence type="ECO:0000256" key="2">
    <source>
        <dbReference type="ARBA" id="ARBA00005417"/>
    </source>
</evidence>
<dbReference type="AlphaFoldDB" id="A0A347WJ37"/>
<dbReference type="InterPro" id="IPR003439">
    <property type="entry name" value="ABC_transporter-like_ATP-bd"/>
</dbReference>
<dbReference type="InterPro" id="IPR015856">
    <property type="entry name" value="ABC_transpr_CbiO/EcfA_su"/>
</dbReference>
<dbReference type="GO" id="GO:0043190">
    <property type="term" value="C:ATP-binding cassette (ABC) transporter complex"/>
    <property type="evidence" value="ECO:0007669"/>
    <property type="project" value="TreeGrafter"/>
</dbReference>
<dbReference type="KEGG" id="abae:CL176_03085"/>
<keyword evidence="7 12" id="KW-0067">ATP-binding</keyword>
<feature type="domain" description="ABC transporter" evidence="11">
    <location>
        <begin position="3"/>
        <end position="242"/>
    </location>
</feature>
<protein>
    <submittedName>
        <fullName evidence="12">ABC transporter ATP-binding protein</fullName>
    </submittedName>
</protein>
<evidence type="ECO:0000256" key="6">
    <source>
        <dbReference type="ARBA" id="ARBA00022741"/>
    </source>
</evidence>
<evidence type="ECO:0000256" key="5">
    <source>
        <dbReference type="ARBA" id="ARBA00022737"/>
    </source>
</evidence>
<evidence type="ECO:0000256" key="8">
    <source>
        <dbReference type="ARBA" id="ARBA00022967"/>
    </source>
</evidence>
<evidence type="ECO:0000256" key="10">
    <source>
        <dbReference type="ARBA" id="ARBA00025157"/>
    </source>
</evidence>
<evidence type="ECO:0000259" key="11">
    <source>
        <dbReference type="PROSITE" id="PS50893"/>
    </source>
</evidence>
<keyword evidence="9" id="KW-0472">Membrane</keyword>
<dbReference type="InterPro" id="IPR003593">
    <property type="entry name" value="AAA+_ATPase"/>
</dbReference>
<dbReference type="InterPro" id="IPR017871">
    <property type="entry name" value="ABC_transporter-like_CS"/>
</dbReference>
<evidence type="ECO:0000256" key="1">
    <source>
        <dbReference type="ARBA" id="ARBA00004202"/>
    </source>
</evidence>
<dbReference type="OrthoDB" id="501320at2"/>
<feature type="domain" description="ABC transporter" evidence="11">
    <location>
        <begin position="268"/>
        <end position="466"/>
    </location>
</feature>
<keyword evidence="3" id="KW-0813">Transport</keyword>
<reference evidence="12 13" key="1">
    <citation type="submission" date="2017-09" db="EMBL/GenBank/DDBJ databases">
        <title>Complete genome sequence of Oxytococcus suis strain ZY16052.</title>
        <authorList>
            <person name="Li F."/>
        </authorList>
    </citation>
    <scope>NUCLEOTIDE SEQUENCE [LARGE SCALE GENOMIC DNA]</scope>
    <source>
        <strain evidence="12 13">ZY16052</strain>
    </source>
</reference>
<keyword evidence="6" id="KW-0547">Nucleotide-binding</keyword>
<keyword evidence="8" id="KW-1278">Translocase</keyword>
<dbReference type="Pfam" id="PF00005">
    <property type="entry name" value="ABC_tran"/>
    <property type="match status" value="2"/>
</dbReference>
<dbReference type="SMART" id="SM00382">
    <property type="entry name" value="AAA"/>
    <property type="match status" value="2"/>
</dbReference>
<evidence type="ECO:0000256" key="4">
    <source>
        <dbReference type="ARBA" id="ARBA00022475"/>
    </source>
</evidence>
<dbReference type="CDD" id="cd03225">
    <property type="entry name" value="ABC_cobalt_CbiO_domain1"/>
    <property type="match status" value="1"/>
</dbReference>
<proteinExistence type="inferred from homology"/>
<dbReference type="RefSeq" id="WP_118990010.1">
    <property type="nucleotide sequence ID" value="NZ_CP023434.1"/>
</dbReference>
<dbReference type="GO" id="GO:0042626">
    <property type="term" value="F:ATPase-coupled transmembrane transporter activity"/>
    <property type="evidence" value="ECO:0007669"/>
    <property type="project" value="TreeGrafter"/>
</dbReference>
<dbReference type="InterPro" id="IPR050095">
    <property type="entry name" value="ECF_ABC_transporter_ATP-bd"/>
</dbReference>
<evidence type="ECO:0000313" key="13">
    <source>
        <dbReference type="Proteomes" id="UP000263232"/>
    </source>
</evidence>
<dbReference type="Gene3D" id="3.40.50.300">
    <property type="entry name" value="P-loop containing nucleotide triphosphate hydrolases"/>
    <property type="match status" value="2"/>
</dbReference>
<keyword evidence="4" id="KW-1003">Cell membrane</keyword>
<keyword evidence="13" id="KW-1185">Reference proteome</keyword>
<evidence type="ECO:0000313" key="12">
    <source>
        <dbReference type="EMBL" id="AXY25094.1"/>
    </source>
</evidence>
<dbReference type="SUPFAM" id="SSF52540">
    <property type="entry name" value="P-loop containing nucleoside triphosphate hydrolases"/>
    <property type="match status" value="2"/>
</dbReference>
<dbReference type="Proteomes" id="UP000263232">
    <property type="component" value="Chromosome"/>
</dbReference>
<dbReference type="GO" id="GO:0016887">
    <property type="term" value="F:ATP hydrolysis activity"/>
    <property type="evidence" value="ECO:0007669"/>
    <property type="project" value="InterPro"/>
</dbReference>
<dbReference type="EMBL" id="CP023434">
    <property type="protein sequence ID" value="AXY25094.1"/>
    <property type="molecule type" value="Genomic_DNA"/>
</dbReference>
<keyword evidence="5" id="KW-0677">Repeat</keyword>
<accession>A0A347WJ37</accession>
<comment type="subcellular location">
    <subcellularLocation>
        <location evidence="1">Cell membrane</location>
        <topology evidence="1">Peripheral membrane protein</topology>
    </subcellularLocation>
</comment>
<dbReference type="PANTHER" id="PTHR43553">
    <property type="entry name" value="HEAVY METAL TRANSPORTER"/>
    <property type="match status" value="1"/>
</dbReference>
<evidence type="ECO:0000256" key="3">
    <source>
        <dbReference type="ARBA" id="ARBA00022448"/>
    </source>
</evidence>
<name>A0A347WJ37_9LACT</name>
<gene>
    <name evidence="12" type="ORF">CL176_03085</name>
</gene>
<evidence type="ECO:0000256" key="9">
    <source>
        <dbReference type="ARBA" id="ARBA00023136"/>
    </source>
</evidence>
<dbReference type="PANTHER" id="PTHR43553:SF23">
    <property type="entry name" value="ABC TRANSPORTER ATP-BINDING COMPONENT"/>
    <property type="match status" value="1"/>
</dbReference>